<dbReference type="PROSITE" id="PS50968">
    <property type="entry name" value="BIOTINYL_LIPOYL"/>
    <property type="match status" value="1"/>
</dbReference>
<dbReference type="PANTHER" id="PTHR45266">
    <property type="entry name" value="OXALOACETATE DECARBOXYLASE ALPHA CHAIN"/>
    <property type="match status" value="1"/>
</dbReference>
<dbReference type="GO" id="GO:0009317">
    <property type="term" value="C:acetyl-CoA carboxylase complex"/>
    <property type="evidence" value="ECO:0007669"/>
    <property type="project" value="InterPro"/>
</dbReference>
<dbReference type="InterPro" id="IPR001249">
    <property type="entry name" value="AcCoA_biotinCC"/>
</dbReference>
<keyword evidence="5 8" id="KW-0443">Lipid metabolism</keyword>
<evidence type="ECO:0000256" key="2">
    <source>
        <dbReference type="ARBA" id="ARBA00017562"/>
    </source>
</evidence>
<dbReference type="Gene3D" id="2.40.50.100">
    <property type="match status" value="1"/>
</dbReference>
<evidence type="ECO:0000256" key="1">
    <source>
        <dbReference type="ARBA" id="ARBA00005194"/>
    </source>
</evidence>
<dbReference type="FunFam" id="2.40.50.100:FF:000003">
    <property type="entry name" value="Acetyl-CoA carboxylase biotin carboxyl carrier protein"/>
    <property type="match status" value="1"/>
</dbReference>
<accession>A0AAX2JB10</accession>
<dbReference type="InterPro" id="IPR011053">
    <property type="entry name" value="Single_hybrid_motif"/>
</dbReference>
<evidence type="ECO:0000256" key="4">
    <source>
        <dbReference type="ARBA" id="ARBA00022832"/>
    </source>
</evidence>
<protein>
    <recommendedName>
        <fullName evidence="2 8">Biotin carboxyl carrier protein of acetyl-CoA carboxylase</fullName>
    </recommendedName>
</protein>
<dbReference type="GO" id="GO:0006633">
    <property type="term" value="P:fatty acid biosynthetic process"/>
    <property type="evidence" value="ECO:0007669"/>
    <property type="project" value="UniProtKB-KW"/>
</dbReference>
<evidence type="ECO:0000256" key="8">
    <source>
        <dbReference type="RuleBase" id="RU364072"/>
    </source>
</evidence>
<dbReference type="GeneID" id="78456398"/>
<dbReference type="Proteomes" id="UP000249008">
    <property type="component" value="Chromosome 1"/>
</dbReference>
<feature type="domain" description="Lipoyl-binding" evidence="9">
    <location>
        <begin position="75"/>
        <end position="151"/>
    </location>
</feature>
<keyword evidence="7 8" id="KW-0092">Biotin</keyword>
<comment type="pathway">
    <text evidence="1 8">Lipid metabolism; fatty acid biosynthesis.</text>
</comment>
<dbReference type="PROSITE" id="PS00188">
    <property type="entry name" value="BIOTIN"/>
    <property type="match status" value="1"/>
</dbReference>
<reference evidence="10 11" key="1">
    <citation type="submission" date="2018-06" db="EMBL/GenBank/DDBJ databases">
        <authorList>
            <consortium name="Pathogen Informatics"/>
            <person name="Doyle S."/>
        </authorList>
    </citation>
    <scope>NUCLEOTIDE SEQUENCE [LARGE SCALE GENOMIC DNA]</scope>
    <source>
        <strain evidence="10 11">NCTC12112</strain>
    </source>
</reference>
<evidence type="ECO:0000313" key="11">
    <source>
        <dbReference type="Proteomes" id="UP000249008"/>
    </source>
</evidence>
<dbReference type="NCBIfam" id="TIGR00531">
    <property type="entry name" value="BCCP"/>
    <property type="match status" value="1"/>
</dbReference>
<evidence type="ECO:0000259" key="9">
    <source>
        <dbReference type="PROSITE" id="PS50968"/>
    </source>
</evidence>
<dbReference type="EMBL" id="LS483487">
    <property type="protein sequence ID" value="SQJ04421.1"/>
    <property type="molecule type" value="Genomic_DNA"/>
</dbReference>
<dbReference type="InterPro" id="IPR050709">
    <property type="entry name" value="Biotin_Carboxyl_Carrier/Decarb"/>
</dbReference>
<dbReference type="RefSeq" id="WP_005982233.1">
    <property type="nucleotide sequence ID" value="NZ_BAABXY010000001.1"/>
</dbReference>
<evidence type="ECO:0000256" key="6">
    <source>
        <dbReference type="ARBA" id="ARBA00023160"/>
    </source>
</evidence>
<evidence type="ECO:0000256" key="5">
    <source>
        <dbReference type="ARBA" id="ARBA00023098"/>
    </source>
</evidence>
<evidence type="ECO:0000313" key="10">
    <source>
        <dbReference type="EMBL" id="SQJ04421.1"/>
    </source>
</evidence>
<dbReference type="Pfam" id="PF00364">
    <property type="entry name" value="Biotin_lipoyl"/>
    <property type="match status" value="1"/>
</dbReference>
<sequence>MKIDLKTIKDLAENIEKYNLNEVVIESEGAKVTLKKEIPVVMETVAAVPRAAAVQNIEVPVMEEAAEAAAETEEMETINSPMVGTFYKSSAPGNPAFIAEGQTVSAGDTLCIIEAMKLMNEVKSHKNCTIVKILVEDGQLVKKGDKLFSVK</sequence>
<organism evidence="10 11">
    <name type="scientific">Fusobacterium ulcerans</name>
    <dbReference type="NCBI Taxonomy" id="861"/>
    <lineage>
        <taxon>Bacteria</taxon>
        <taxon>Fusobacteriati</taxon>
        <taxon>Fusobacteriota</taxon>
        <taxon>Fusobacteriia</taxon>
        <taxon>Fusobacteriales</taxon>
        <taxon>Fusobacteriaceae</taxon>
        <taxon>Fusobacterium</taxon>
    </lineage>
</organism>
<gene>
    <name evidence="10" type="primary">accB_2</name>
    <name evidence="10" type="ORF">NCTC12112_01860</name>
</gene>
<name>A0AAX2JB10_9FUSO</name>
<evidence type="ECO:0000256" key="7">
    <source>
        <dbReference type="ARBA" id="ARBA00023267"/>
    </source>
</evidence>
<dbReference type="InterPro" id="IPR000089">
    <property type="entry name" value="Biotin_lipoyl"/>
</dbReference>
<dbReference type="SUPFAM" id="SSF51230">
    <property type="entry name" value="Single hybrid motif"/>
    <property type="match status" value="1"/>
</dbReference>
<dbReference type="KEGG" id="ful:C4N20_16335"/>
<dbReference type="AlphaFoldDB" id="A0AAX2JB10"/>
<dbReference type="InterPro" id="IPR001882">
    <property type="entry name" value="Biotin_BS"/>
</dbReference>
<comment type="function">
    <text evidence="8">This protein is a component of the acetyl coenzyme A carboxylase complex; first, biotin carboxylase catalyzes the carboxylation of the carrier protein and then the transcarboxylase transfers the carboxyl group to form malonyl-CoA.</text>
</comment>
<dbReference type="GO" id="GO:0003989">
    <property type="term" value="F:acetyl-CoA carboxylase activity"/>
    <property type="evidence" value="ECO:0007669"/>
    <property type="project" value="InterPro"/>
</dbReference>
<proteinExistence type="predicted"/>
<dbReference type="CDD" id="cd06850">
    <property type="entry name" value="biotinyl_domain"/>
    <property type="match status" value="1"/>
</dbReference>
<keyword evidence="3 8" id="KW-0444">Lipid biosynthesis</keyword>
<evidence type="ECO:0000256" key="3">
    <source>
        <dbReference type="ARBA" id="ARBA00022516"/>
    </source>
</evidence>
<dbReference type="PANTHER" id="PTHR45266:SF3">
    <property type="entry name" value="OXALOACETATE DECARBOXYLASE ALPHA CHAIN"/>
    <property type="match status" value="1"/>
</dbReference>
<dbReference type="PRINTS" id="PR01071">
    <property type="entry name" value="ACOABIOTINCC"/>
</dbReference>
<keyword evidence="4 8" id="KW-0276">Fatty acid metabolism</keyword>
<keyword evidence="6 8" id="KW-0275">Fatty acid biosynthesis</keyword>